<feature type="transmembrane region" description="Helical" evidence="5">
    <location>
        <begin position="263"/>
        <end position="281"/>
    </location>
</feature>
<keyword evidence="3" id="KW-0677">Repeat</keyword>
<keyword evidence="4" id="KW-0206">Cytoskeleton</keyword>
<dbReference type="InterPro" id="IPR011989">
    <property type="entry name" value="ARM-like"/>
</dbReference>
<keyword evidence="5" id="KW-0812">Transmembrane</keyword>
<dbReference type="GO" id="GO:0040001">
    <property type="term" value="P:establishment of mitotic spindle localization"/>
    <property type="evidence" value="ECO:0007669"/>
    <property type="project" value="TreeGrafter"/>
</dbReference>
<keyword evidence="8" id="KW-1185">Reference proteome</keyword>
<evidence type="ECO:0000256" key="4">
    <source>
        <dbReference type="ARBA" id="ARBA00023212"/>
    </source>
</evidence>
<reference evidence="7" key="1">
    <citation type="submission" date="2022-08" db="UniProtKB">
        <authorList>
            <consortium name="EnsemblMetazoa"/>
        </authorList>
    </citation>
    <scope>IDENTIFICATION</scope>
    <source>
        <strain evidence="7">05x7-T-G4-1.051#20</strain>
    </source>
</reference>
<dbReference type="InterPro" id="IPR000357">
    <property type="entry name" value="HEAT"/>
</dbReference>
<name>A0A8W8N874_MAGGI</name>
<evidence type="ECO:0000256" key="5">
    <source>
        <dbReference type="SAM" id="Phobius"/>
    </source>
</evidence>
<dbReference type="Proteomes" id="UP000005408">
    <property type="component" value="Unassembled WGS sequence"/>
</dbReference>
<dbReference type="GO" id="GO:0005876">
    <property type="term" value="C:spindle microtubule"/>
    <property type="evidence" value="ECO:0007669"/>
    <property type="project" value="TreeGrafter"/>
</dbReference>
<dbReference type="GO" id="GO:0005815">
    <property type="term" value="C:microtubule organizing center"/>
    <property type="evidence" value="ECO:0007669"/>
    <property type="project" value="TreeGrafter"/>
</dbReference>
<dbReference type="InterPro" id="IPR016024">
    <property type="entry name" value="ARM-type_fold"/>
</dbReference>
<evidence type="ECO:0000313" key="8">
    <source>
        <dbReference type="Proteomes" id="UP000005408"/>
    </source>
</evidence>
<dbReference type="PANTHER" id="PTHR21567">
    <property type="entry name" value="CLASP"/>
    <property type="match status" value="1"/>
</dbReference>
<proteinExistence type="predicted"/>
<feature type="domain" description="TOG" evidence="6">
    <location>
        <begin position="32"/>
        <end position="263"/>
    </location>
</feature>
<evidence type="ECO:0000259" key="6">
    <source>
        <dbReference type="SMART" id="SM01349"/>
    </source>
</evidence>
<protein>
    <recommendedName>
        <fullName evidence="6">TOG domain-containing protein</fullName>
    </recommendedName>
</protein>
<dbReference type="GO" id="GO:0008017">
    <property type="term" value="F:microtubule binding"/>
    <property type="evidence" value="ECO:0007669"/>
    <property type="project" value="TreeGrafter"/>
</dbReference>
<evidence type="ECO:0000256" key="3">
    <source>
        <dbReference type="ARBA" id="ARBA00022737"/>
    </source>
</evidence>
<evidence type="ECO:0000256" key="2">
    <source>
        <dbReference type="ARBA" id="ARBA00022490"/>
    </source>
</evidence>
<dbReference type="EnsemblMetazoa" id="G4696.6">
    <property type="protein sequence ID" value="G4696.6:cds"/>
    <property type="gene ID" value="G4696"/>
</dbReference>
<keyword evidence="5" id="KW-1133">Transmembrane helix</keyword>
<dbReference type="GO" id="GO:0000776">
    <property type="term" value="C:kinetochore"/>
    <property type="evidence" value="ECO:0007669"/>
    <property type="project" value="TreeGrafter"/>
</dbReference>
<dbReference type="GO" id="GO:0045180">
    <property type="term" value="C:basal cortex"/>
    <property type="evidence" value="ECO:0007669"/>
    <property type="project" value="TreeGrafter"/>
</dbReference>
<dbReference type="SUPFAM" id="SSF48371">
    <property type="entry name" value="ARM repeat"/>
    <property type="match status" value="1"/>
</dbReference>
<sequence length="310" mass="35612">MNSGKILDFRICKKLIKNFLKFSDLINSIVLPESTDNDVITTILTELSNHNKRNNERKDAMLSLIKMTREGNFNFWDEHFKTILFVLLETLGDTNGHIRALALRVLREILKNQPSRFKDYTELTILRILEAHKDSEREVVRSAEECADTLANYLPPETCVRILNPIISTANYPVSLAAIKMQNKVLELLPKDTLEAQMAEIIPGLLRGYDDQQSTVRKSAVFCLVAIYLKVGEGIWNHLTKLNYSKVKLLNLYIKRAQQSSSVYWLCASTWLLIWVGLVLAQGTKGKEIRKPIQYCNSLVLEERNFLVRK</sequence>
<dbReference type="PANTHER" id="PTHR21567:SF9">
    <property type="entry name" value="CLIP-ASSOCIATING PROTEIN"/>
    <property type="match status" value="1"/>
</dbReference>
<evidence type="ECO:0000313" key="7">
    <source>
        <dbReference type="EnsemblMetazoa" id="G4696.6:cds"/>
    </source>
</evidence>
<dbReference type="Pfam" id="PF02985">
    <property type="entry name" value="HEAT"/>
    <property type="match status" value="1"/>
</dbReference>
<dbReference type="GO" id="GO:0005881">
    <property type="term" value="C:cytoplasmic microtubule"/>
    <property type="evidence" value="ECO:0007669"/>
    <property type="project" value="TreeGrafter"/>
</dbReference>
<keyword evidence="5" id="KW-0472">Membrane</keyword>
<organism evidence="7 8">
    <name type="scientific">Magallana gigas</name>
    <name type="common">Pacific oyster</name>
    <name type="synonym">Crassostrea gigas</name>
    <dbReference type="NCBI Taxonomy" id="29159"/>
    <lineage>
        <taxon>Eukaryota</taxon>
        <taxon>Metazoa</taxon>
        <taxon>Spiralia</taxon>
        <taxon>Lophotrochozoa</taxon>
        <taxon>Mollusca</taxon>
        <taxon>Bivalvia</taxon>
        <taxon>Autobranchia</taxon>
        <taxon>Pteriomorphia</taxon>
        <taxon>Ostreida</taxon>
        <taxon>Ostreoidea</taxon>
        <taxon>Ostreidae</taxon>
        <taxon>Magallana</taxon>
    </lineage>
</organism>
<dbReference type="InterPro" id="IPR057546">
    <property type="entry name" value="HEAT_GCN1"/>
</dbReference>
<evidence type="ECO:0000256" key="1">
    <source>
        <dbReference type="ARBA" id="ARBA00004245"/>
    </source>
</evidence>
<dbReference type="Pfam" id="PF23271">
    <property type="entry name" value="HEAT_GCN1"/>
    <property type="match status" value="1"/>
</dbReference>
<dbReference type="GO" id="GO:0072686">
    <property type="term" value="C:mitotic spindle"/>
    <property type="evidence" value="ECO:0007669"/>
    <property type="project" value="TreeGrafter"/>
</dbReference>
<dbReference type="Gene3D" id="1.25.10.10">
    <property type="entry name" value="Leucine-rich Repeat Variant"/>
    <property type="match status" value="1"/>
</dbReference>
<comment type="subcellular location">
    <subcellularLocation>
        <location evidence="1">Cytoplasm</location>
        <location evidence="1">Cytoskeleton</location>
    </subcellularLocation>
</comment>
<dbReference type="InterPro" id="IPR034085">
    <property type="entry name" value="TOG"/>
</dbReference>
<accession>A0A8W8N874</accession>
<dbReference type="AlphaFoldDB" id="A0A8W8N874"/>
<keyword evidence="2" id="KW-0963">Cytoplasm</keyword>
<dbReference type="SMART" id="SM01349">
    <property type="entry name" value="TOG"/>
    <property type="match status" value="1"/>
</dbReference>
<dbReference type="GO" id="GO:0090307">
    <property type="term" value="P:mitotic spindle assembly"/>
    <property type="evidence" value="ECO:0007669"/>
    <property type="project" value="TreeGrafter"/>
</dbReference>